<dbReference type="RefSeq" id="WP_248044537.1">
    <property type="nucleotide sequence ID" value="NZ_CP118734.1"/>
</dbReference>
<dbReference type="EMBL" id="CP118734">
    <property type="protein sequence ID" value="WNY49496.1"/>
    <property type="molecule type" value="Genomic_DNA"/>
</dbReference>
<accession>A0AA96VHF2</accession>
<reference evidence="1 2" key="1">
    <citation type="submission" date="2023-02" db="EMBL/GenBank/DDBJ databases">
        <title>Streptococcus sp. Genome Sequencing and Assembly.</title>
        <authorList>
            <person name="Shore S.M."/>
            <person name="Nicholson T.L."/>
        </authorList>
    </citation>
    <scope>NUCLEOTIDE SEQUENCE [LARGE SCALE GENOMIC DNA]</scope>
    <source>
        <strain evidence="1 2">29892</strain>
    </source>
</reference>
<keyword evidence="2" id="KW-1185">Reference proteome</keyword>
<proteinExistence type="predicted"/>
<dbReference type="Proteomes" id="UP001301526">
    <property type="component" value="Chromosome"/>
</dbReference>
<evidence type="ECO:0000313" key="2">
    <source>
        <dbReference type="Proteomes" id="UP001301526"/>
    </source>
</evidence>
<gene>
    <name evidence="1" type="ORF">PW220_02250</name>
</gene>
<sequence length="106" mass="11097">MSTSKLTAFAQAVGTDIKELKQALGDKVTNEVLTQAIEQAKTALKSDILGEGVPEQLDTLKEIAQAISAMNGEAEQAVVQKIAELGQKVDAIANLDLVAVYTAAKA</sequence>
<evidence type="ECO:0000313" key="1">
    <source>
        <dbReference type="EMBL" id="WNY49496.1"/>
    </source>
</evidence>
<name>A0AA96VHF2_9STRE</name>
<organism evidence="1 2">
    <name type="scientific">Streptococcus iners subsp. hyiners</name>
    <dbReference type="NCBI Taxonomy" id="3028083"/>
    <lineage>
        <taxon>Bacteria</taxon>
        <taxon>Bacillati</taxon>
        <taxon>Bacillota</taxon>
        <taxon>Bacilli</taxon>
        <taxon>Lactobacillales</taxon>
        <taxon>Streptococcaceae</taxon>
        <taxon>Streptococcus</taxon>
        <taxon>Streptococcus iners</taxon>
    </lineage>
</organism>
<dbReference type="AlphaFoldDB" id="A0AA96VHF2"/>
<protein>
    <submittedName>
        <fullName evidence="1">Uncharacterized protein</fullName>
    </submittedName>
</protein>